<dbReference type="EMBL" id="AWXU01000014">
    <property type="protein sequence ID" value="KFN50878.1"/>
    <property type="molecule type" value="Genomic_DNA"/>
</dbReference>
<dbReference type="OrthoDB" id="118685at2"/>
<proteinExistence type="predicted"/>
<dbReference type="eggNOG" id="ENOG50331WV">
    <property type="taxonomic scope" value="Bacteria"/>
</dbReference>
<feature type="transmembrane region" description="Helical" evidence="1">
    <location>
        <begin position="238"/>
        <end position="257"/>
    </location>
</feature>
<accession>A0A091BDW7</accession>
<feature type="transmembrane region" description="Helical" evidence="1">
    <location>
        <begin position="123"/>
        <end position="151"/>
    </location>
</feature>
<keyword evidence="1" id="KW-0812">Transmembrane</keyword>
<name>A0A091BDW7_9GAMM</name>
<keyword evidence="1" id="KW-0472">Membrane</keyword>
<organism evidence="2 3">
    <name type="scientific">Arenimonas composti TR7-09 = DSM 18010</name>
    <dbReference type="NCBI Taxonomy" id="1121013"/>
    <lineage>
        <taxon>Bacteria</taxon>
        <taxon>Pseudomonadati</taxon>
        <taxon>Pseudomonadota</taxon>
        <taxon>Gammaproteobacteria</taxon>
        <taxon>Lysobacterales</taxon>
        <taxon>Lysobacteraceae</taxon>
        <taxon>Arenimonas</taxon>
    </lineage>
</organism>
<evidence type="ECO:0000313" key="2">
    <source>
        <dbReference type="EMBL" id="KFN50878.1"/>
    </source>
</evidence>
<dbReference type="STRING" id="1121013.GCA_000426365_00280"/>
<feature type="transmembrane region" description="Helical" evidence="1">
    <location>
        <begin position="288"/>
        <end position="305"/>
    </location>
</feature>
<dbReference type="RefSeq" id="WP_026815832.1">
    <property type="nucleotide sequence ID" value="NZ_AUFF01000001.1"/>
</dbReference>
<protein>
    <submittedName>
        <fullName evidence="2">Uncharacterized protein</fullName>
    </submittedName>
</protein>
<evidence type="ECO:0000256" key="1">
    <source>
        <dbReference type="SAM" id="Phobius"/>
    </source>
</evidence>
<comment type="caution">
    <text evidence="2">The sequence shown here is derived from an EMBL/GenBank/DDBJ whole genome shotgun (WGS) entry which is preliminary data.</text>
</comment>
<sequence length="312" mass="33954">MNTFKWLLKREYWENRGGFFWAPLIVGGIGVLFSLVGSIAGALTIRRHVGEMQITNVSEHARELGVMGDMALMSGVTLALTVAAFVVFFYALGSLYDDRRDRSILFWKSMPITDRQMVASKAAWALALTPLMALAIGIAIGVVIWLVTLLAGVVSGVPGAMGMVTASHPFKVVATVLAAMPVQLMWALPTVGWLMLCSAWAGRLPFLWATALPVLTGAMLSFIDIFPGVTIAHDKVWYVIYRGLLSVAPGAWIPTIARQPEGNFDGPQDLPDLIGITSSWETFAHADIWIGAVVGIAMIALSVRLRRWRDEG</sequence>
<keyword evidence="1" id="KW-1133">Transmembrane helix</keyword>
<feature type="transmembrane region" description="Helical" evidence="1">
    <location>
        <begin position="20"/>
        <end position="45"/>
    </location>
</feature>
<reference evidence="2 3" key="1">
    <citation type="submission" date="2013-09" db="EMBL/GenBank/DDBJ databases">
        <title>Genome sequencing of Arenimonas composti.</title>
        <authorList>
            <person name="Chen F."/>
            <person name="Wang G."/>
        </authorList>
    </citation>
    <scope>NUCLEOTIDE SEQUENCE [LARGE SCALE GENOMIC DNA]</scope>
    <source>
        <strain evidence="2 3">TR7-09</strain>
    </source>
</reference>
<dbReference type="AlphaFoldDB" id="A0A091BDW7"/>
<evidence type="ECO:0000313" key="3">
    <source>
        <dbReference type="Proteomes" id="UP000029391"/>
    </source>
</evidence>
<dbReference type="Proteomes" id="UP000029391">
    <property type="component" value="Unassembled WGS sequence"/>
</dbReference>
<feature type="transmembrane region" description="Helical" evidence="1">
    <location>
        <begin position="66"/>
        <end position="92"/>
    </location>
</feature>
<feature type="transmembrane region" description="Helical" evidence="1">
    <location>
        <begin position="206"/>
        <end position="226"/>
    </location>
</feature>
<keyword evidence="3" id="KW-1185">Reference proteome</keyword>
<feature type="transmembrane region" description="Helical" evidence="1">
    <location>
        <begin position="172"/>
        <end position="194"/>
    </location>
</feature>
<gene>
    <name evidence="2" type="ORF">P873_00590</name>
</gene>